<dbReference type="OrthoDB" id="5428890at2759"/>
<accession>A0A8H3FYF1</accession>
<evidence type="ECO:0000313" key="3">
    <source>
        <dbReference type="Proteomes" id="UP000664521"/>
    </source>
</evidence>
<dbReference type="Proteomes" id="UP000664521">
    <property type="component" value="Unassembled WGS sequence"/>
</dbReference>
<gene>
    <name evidence="2" type="ORF">HETSPECPRED_009271</name>
</gene>
<organism evidence="2 3">
    <name type="scientific">Heterodermia speciosa</name>
    <dbReference type="NCBI Taxonomy" id="116794"/>
    <lineage>
        <taxon>Eukaryota</taxon>
        <taxon>Fungi</taxon>
        <taxon>Dikarya</taxon>
        <taxon>Ascomycota</taxon>
        <taxon>Pezizomycotina</taxon>
        <taxon>Lecanoromycetes</taxon>
        <taxon>OSLEUM clade</taxon>
        <taxon>Lecanoromycetidae</taxon>
        <taxon>Caliciales</taxon>
        <taxon>Physciaceae</taxon>
        <taxon>Heterodermia</taxon>
    </lineage>
</organism>
<evidence type="ECO:0000313" key="2">
    <source>
        <dbReference type="EMBL" id="CAF9934571.1"/>
    </source>
</evidence>
<keyword evidence="1" id="KW-0472">Membrane</keyword>
<keyword evidence="1" id="KW-0812">Transmembrane</keyword>
<dbReference type="EMBL" id="CAJPDS010000076">
    <property type="protein sequence ID" value="CAF9934571.1"/>
    <property type="molecule type" value="Genomic_DNA"/>
</dbReference>
<feature type="transmembrane region" description="Helical" evidence="1">
    <location>
        <begin position="354"/>
        <end position="381"/>
    </location>
</feature>
<reference evidence="2" key="1">
    <citation type="submission" date="2021-03" db="EMBL/GenBank/DDBJ databases">
        <authorList>
            <person name="Tagirdzhanova G."/>
        </authorList>
    </citation>
    <scope>NUCLEOTIDE SEQUENCE</scope>
</reference>
<keyword evidence="1" id="KW-1133">Transmembrane helix</keyword>
<comment type="caution">
    <text evidence="2">The sequence shown here is derived from an EMBL/GenBank/DDBJ whole genome shotgun (WGS) entry which is preliminary data.</text>
</comment>
<name>A0A8H3FYF1_9LECA</name>
<dbReference type="AlphaFoldDB" id="A0A8H3FYF1"/>
<protein>
    <submittedName>
        <fullName evidence="2">Uncharacterized protein</fullName>
    </submittedName>
</protein>
<proteinExistence type="predicted"/>
<sequence length="386" mass="43870">MVSPVALQMANRTISDTDLDKILLPNSRATLPNDYLQAEILEAFWPSCSQGFTSSKRQLQPSYFAFFQSECETWRLSGSPVALHTYRDLLALVKHLRTKRTERRDSRAILEFFDGISMSPTSADSLPVQGLQCDKASMMNALDLAVSLWLMLGIGSDKTRLYPGRSSLVWAESESLDGFIQKCFAVEAPENRIKIERAFSSVPSSLNAHNLKFIGGFDIMWTDCLADHLILNDDLGTISLYHHASVLLTAGQSSLNETVLPKDLLEETSRSLALLLPRANTECKKWYQKTLKRYPNLDPTAGDLMMTPRGRAFDRYKYWSERLEIIVEAYDKSEPKALPQWWNDRRNKVQWYTFWTAALILLLTVVFGFIQSVTGILQVYFASRGR</sequence>
<evidence type="ECO:0000256" key="1">
    <source>
        <dbReference type="SAM" id="Phobius"/>
    </source>
</evidence>
<keyword evidence="3" id="KW-1185">Reference proteome</keyword>